<evidence type="ECO:0000313" key="1">
    <source>
        <dbReference type="EMBL" id="BAC22665.1"/>
    </source>
</evidence>
<keyword evidence="1" id="KW-0614">Plasmid</keyword>
<proteinExistence type="predicted"/>
<organism evidence="1">
    <name type="scientific">Borrelia duttonii</name>
    <dbReference type="NCBI Taxonomy" id="40834"/>
    <lineage>
        <taxon>Bacteria</taxon>
        <taxon>Pseudomonadati</taxon>
        <taxon>Spirochaetota</taxon>
        <taxon>Spirochaetia</taxon>
        <taxon>Spirochaetales</taxon>
        <taxon>Borreliaceae</taxon>
        <taxon>Borrelia</taxon>
    </lineage>
</organism>
<dbReference type="AlphaFoldDB" id="Q8GRE9"/>
<sequence length="234" mass="27636">MSIFNKSINTLILLTISILGFSKPGDGYEELLMNDGVTTHFSTYESENSIHSMISTGLYGKDDRKLTLSKINMINDKGNDSYHIYSFIVDYRLDPGNPDSFFYKKNYYDYDNCNKVKKEFDLNDKDIINEIKLTFVFDENEKQSIKKEIVKTNNYINPWTFRYQVDKFHTIKIILRDVELPENFLEKLLTHKTLKLRVEIPTSPDPGKLDKTVIYELDKFKTLYEKYKQYFVKS</sequence>
<name>Q8GRE9_9SPIR</name>
<dbReference type="EMBL" id="AB073701">
    <property type="protein sequence ID" value="BAC22665.1"/>
    <property type="molecule type" value="Genomic_DNA"/>
</dbReference>
<reference evidence="1" key="1">
    <citation type="journal article" date="2002" name="Microbiol. Immunol.">
        <title>The 44-kb Linear Plasmid Molecule in the Relapsing Fever Agent Borrelia duttonii Strain Ly Serve as a Preservation of vmp Genes.</title>
        <authorList>
            <person name="Tabuchi N."/>
            <person name="Mitani H."/>
            <person name="Seino S."/>
            <person name="Fukunaga M."/>
        </authorList>
    </citation>
    <scope>NUCLEOTIDE SEQUENCE</scope>
    <source>
        <strain evidence="1">Ly</strain>
        <plasmid evidence="1">44-kb linear plasmid</plasmid>
    </source>
</reference>
<gene>
    <name evidence="1" type="primary">ORFa</name>
</gene>
<geneLocation type="plasmid" evidence="1">
    <name>44-kb linear plasmid</name>
</geneLocation>
<accession>Q8GRE9</accession>
<protein>
    <submittedName>
        <fullName evidence="1">Uncharacterized protein</fullName>
    </submittedName>
</protein>